<evidence type="ECO:0000313" key="2">
    <source>
        <dbReference type="Proteomes" id="UP000035680"/>
    </source>
</evidence>
<keyword evidence="2" id="KW-1185">Reference proteome</keyword>
<evidence type="ECO:0000313" key="3">
    <source>
        <dbReference type="WBParaSite" id="SVE_0603100.1"/>
    </source>
</evidence>
<keyword evidence="1" id="KW-0472">Membrane</keyword>
<accession>A0A0K0FB25</accession>
<proteinExistence type="predicted"/>
<feature type="transmembrane region" description="Helical" evidence="1">
    <location>
        <begin position="21"/>
        <end position="46"/>
    </location>
</feature>
<dbReference type="AlphaFoldDB" id="A0A0K0FB25"/>
<keyword evidence="1" id="KW-1133">Transmembrane helix</keyword>
<reference evidence="3" key="2">
    <citation type="submission" date="2015-08" db="UniProtKB">
        <authorList>
            <consortium name="WormBaseParasite"/>
        </authorList>
    </citation>
    <scope>IDENTIFICATION</scope>
</reference>
<keyword evidence="1" id="KW-0812">Transmembrane</keyword>
<organism evidence="2 3">
    <name type="scientific">Strongyloides venezuelensis</name>
    <name type="common">Threadworm</name>
    <dbReference type="NCBI Taxonomy" id="75913"/>
    <lineage>
        <taxon>Eukaryota</taxon>
        <taxon>Metazoa</taxon>
        <taxon>Ecdysozoa</taxon>
        <taxon>Nematoda</taxon>
        <taxon>Chromadorea</taxon>
        <taxon>Rhabditida</taxon>
        <taxon>Tylenchina</taxon>
        <taxon>Panagrolaimomorpha</taxon>
        <taxon>Strongyloidoidea</taxon>
        <taxon>Strongyloididae</taxon>
        <taxon>Strongyloides</taxon>
    </lineage>
</organism>
<sequence>MDFEENPLDILSKEMITILDAIFLAIQVPCYFVYVLMVICFTYKLIAKKGKDNSKNTFLIHFNFNAIAD</sequence>
<evidence type="ECO:0000256" key="1">
    <source>
        <dbReference type="SAM" id="Phobius"/>
    </source>
</evidence>
<name>A0A0K0FB25_STRVS</name>
<reference evidence="2" key="1">
    <citation type="submission" date="2014-07" db="EMBL/GenBank/DDBJ databases">
        <authorList>
            <person name="Martin A.A"/>
            <person name="De Silva N."/>
        </authorList>
    </citation>
    <scope>NUCLEOTIDE SEQUENCE</scope>
</reference>
<dbReference type="WBParaSite" id="SVE_0603100.1">
    <property type="protein sequence ID" value="SVE_0603100.1"/>
    <property type="gene ID" value="SVE_0603100"/>
</dbReference>
<protein>
    <submittedName>
        <fullName evidence="3">Uncharacterized protein</fullName>
    </submittedName>
</protein>
<dbReference type="Proteomes" id="UP000035680">
    <property type="component" value="Unassembled WGS sequence"/>
</dbReference>